<keyword evidence="3" id="KW-1003">Cell membrane</keyword>
<dbReference type="GO" id="GO:0015740">
    <property type="term" value="P:C4-dicarboxylate transport"/>
    <property type="evidence" value="ECO:0007669"/>
    <property type="project" value="TreeGrafter"/>
</dbReference>
<keyword evidence="6 9" id="KW-1133">Transmembrane helix</keyword>
<dbReference type="Pfam" id="PF04290">
    <property type="entry name" value="DctQ"/>
    <property type="match status" value="1"/>
</dbReference>
<evidence type="ECO:0000256" key="8">
    <source>
        <dbReference type="ARBA" id="ARBA00038436"/>
    </source>
</evidence>
<proteinExistence type="inferred from homology"/>
<evidence type="ECO:0000256" key="2">
    <source>
        <dbReference type="ARBA" id="ARBA00022448"/>
    </source>
</evidence>
<sequence>MRAELAALSRILAVVNRAALWIAGIGLVLMTVFVAWQVFGRYVLNQSPSWTEPASLLLMSWFILLGSAVGVRDGNHLGFEIALHYAPHGLRQIMLGVTEILVMIFGGAMSWYGTLLAVETWSALMPGLPIPQGFDYVPLAVGGLLIALFSLEKFIRLLLVGEDVPMVRVDEPHLVAVKD</sequence>
<feature type="domain" description="Tripartite ATP-independent periplasmic transporters DctQ component" evidence="10">
    <location>
        <begin position="30"/>
        <end position="158"/>
    </location>
</feature>
<dbReference type="InterPro" id="IPR007387">
    <property type="entry name" value="TRAP_DctQ"/>
</dbReference>
<dbReference type="KEGG" id="moc:BB934_19690"/>
<keyword evidence="2 9" id="KW-0813">Transport</keyword>
<evidence type="ECO:0000256" key="9">
    <source>
        <dbReference type="RuleBase" id="RU369079"/>
    </source>
</evidence>
<name>A0A1B2EK02_9HYPH</name>
<evidence type="ECO:0000256" key="7">
    <source>
        <dbReference type="ARBA" id="ARBA00023136"/>
    </source>
</evidence>
<dbReference type="GO" id="GO:0022857">
    <property type="term" value="F:transmembrane transporter activity"/>
    <property type="evidence" value="ECO:0007669"/>
    <property type="project" value="UniProtKB-UniRule"/>
</dbReference>
<dbReference type="PANTHER" id="PTHR35011">
    <property type="entry name" value="2,3-DIKETO-L-GULONATE TRAP TRANSPORTER SMALL PERMEASE PROTEIN YIAM"/>
    <property type="match status" value="1"/>
</dbReference>
<evidence type="ECO:0000256" key="1">
    <source>
        <dbReference type="ARBA" id="ARBA00004429"/>
    </source>
</evidence>
<comment type="function">
    <text evidence="9">Part of the tripartite ATP-independent periplasmic (TRAP) transport system.</text>
</comment>
<keyword evidence="7 9" id="KW-0472">Membrane</keyword>
<comment type="subunit">
    <text evidence="9">The complex comprises the extracytoplasmic solute receptor protein and the two transmembrane proteins.</text>
</comment>
<protein>
    <recommendedName>
        <fullName evidence="9">TRAP transporter small permease protein</fullName>
    </recommendedName>
</protein>
<feature type="transmembrane region" description="Helical" evidence="9">
    <location>
        <begin position="20"/>
        <end position="39"/>
    </location>
</feature>
<dbReference type="AlphaFoldDB" id="A0A1B2EK02"/>
<keyword evidence="5 9" id="KW-0812">Transmembrane</keyword>
<comment type="similarity">
    <text evidence="8 9">Belongs to the TRAP transporter small permease family.</text>
</comment>
<evidence type="ECO:0000256" key="4">
    <source>
        <dbReference type="ARBA" id="ARBA00022519"/>
    </source>
</evidence>
<feature type="transmembrane region" description="Helical" evidence="9">
    <location>
        <begin position="54"/>
        <end position="72"/>
    </location>
</feature>
<comment type="subcellular location">
    <subcellularLocation>
        <location evidence="1 9">Cell inner membrane</location>
        <topology evidence="1 9">Multi-pass membrane protein</topology>
    </subcellularLocation>
</comment>
<feature type="transmembrane region" description="Helical" evidence="9">
    <location>
        <begin position="93"/>
        <end position="113"/>
    </location>
</feature>
<dbReference type="GO" id="GO:0005886">
    <property type="term" value="C:plasma membrane"/>
    <property type="evidence" value="ECO:0007669"/>
    <property type="project" value="UniProtKB-SubCell"/>
</dbReference>
<dbReference type="InterPro" id="IPR055348">
    <property type="entry name" value="DctQ"/>
</dbReference>
<feature type="transmembrane region" description="Helical" evidence="9">
    <location>
        <begin position="133"/>
        <end position="151"/>
    </location>
</feature>
<evidence type="ECO:0000256" key="5">
    <source>
        <dbReference type="ARBA" id="ARBA00022692"/>
    </source>
</evidence>
<dbReference type="PANTHER" id="PTHR35011:SF11">
    <property type="entry name" value="TRAP TRANSPORTER SMALL PERMEASE PROTEIN"/>
    <property type="match status" value="1"/>
</dbReference>
<evidence type="ECO:0000256" key="3">
    <source>
        <dbReference type="ARBA" id="ARBA00022475"/>
    </source>
</evidence>
<reference evidence="11" key="1">
    <citation type="submission" date="2016-07" db="EMBL/GenBank/DDBJ databases">
        <title>Microvirga ossetica sp. nov. a new species of rhizobia isolated from root nodules of the legume species Vicia alpestris Steven originated from North Ossetia region in the Caucasus.</title>
        <authorList>
            <person name="Safronova V.I."/>
            <person name="Kuznetsova I.G."/>
            <person name="Sazanova A.L."/>
            <person name="Belimov A."/>
            <person name="Andronov E."/>
            <person name="Osledkin Y.S."/>
            <person name="Onishchuk O.P."/>
            <person name="Kurchak O.N."/>
            <person name="Shaposhnikov A.I."/>
            <person name="Willems A."/>
            <person name="Tikhonovich I.A."/>
        </authorList>
    </citation>
    <scope>NUCLEOTIDE SEQUENCE [LARGE SCALE GENOMIC DNA]</scope>
    <source>
        <strain evidence="11">V5/3M</strain>
    </source>
</reference>
<gene>
    <name evidence="11" type="ORF">BB934_19690</name>
</gene>
<dbReference type="EMBL" id="CP016616">
    <property type="protein sequence ID" value="ANY80172.1"/>
    <property type="molecule type" value="Genomic_DNA"/>
</dbReference>
<keyword evidence="4 9" id="KW-0997">Cell inner membrane</keyword>
<dbReference type="OrthoDB" id="4964541at2"/>
<evidence type="ECO:0000313" key="11">
    <source>
        <dbReference type="EMBL" id="ANY80172.1"/>
    </source>
</evidence>
<accession>A0A1B2EK02</accession>
<evidence type="ECO:0000259" key="10">
    <source>
        <dbReference type="Pfam" id="PF04290"/>
    </source>
</evidence>
<dbReference type="RefSeq" id="WP_099511178.1">
    <property type="nucleotide sequence ID" value="NZ_CP016616.1"/>
</dbReference>
<evidence type="ECO:0000256" key="6">
    <source>
        <dbReference type="ARBA" id="ARBA00022989"/>
    </source>
</evidence>
<organism evidence="11">
    <name type="scientific">Microvirga ossetica</name>
    <dbReference type="NCBI Taxonomy" id="1882682"/>
    <lineage>
        <taxon>Bacteria</taxon>
        <taxon>Pseudomonadati</taxon>
        <taxon>Pseudomonadota</taxon>
        <taxon>Alphaproteobacteria</taxon>
        <taxon>Hyphomicrobiales</taxon>
        <taxon>Methylobacteriaceae</taxon>
        <taxon>Microvirga</taxon>
    </lineage>
</organism>